<proteinExistence type="predicted"/>
<comment type="caution">
    <text evidence="1">The sequence shown here is derived from an EMBL/GenBank/DDBJ whole genome shotgun (WGS) entry which is preliminary data.</text>
</comment>
<name>A0ABW8MDZ7_9BURK</name>
<protein>
    <submittedName>
        <fullName evidence="1">Uncharacterized protein</fullName>
    </submittedName>
</protein>
<dbReference type="EMBL" id="JBIYDN010000004">
    <property type="protein sequence ID" value="MFK4441905.1"/>
    <property type="molecule type" value="Genomic_DNA"/>
</dbReference>
<sequence length="124" mass="14479">MLQTVALDQRGIGCDARRERLDLRLRGVHALCCRRPDAHQLREAREIQASVVEARLILALRGFSLPQLRGERALVQLREELPRLHILPFRERDARELPVDPHFHIDCVERLDRSHRGEANREVE</sequence>
<evidence type="ECO:0000313" key="1">
    <source>
        <dbReference type="EMBL" id="MFK4441905.1"/>
    </source>
</evidence>
<gene>
    <name evidence="1" type="ORF">ABH943_001920</name>
</gene>
<keyword evidence="2" id="KW-1185">Reference proteome</keyword>
<dbReference type="Proteomes" id="UP001620514">
    <property type="component" value="Unassembled WGS sequence"/>
</dbReference>
<accession>A0ABW8MDZ7</accession>
<evidence type="ECO:0000313" key="2">
    <source>
        <dbReference type="Proteomes" id="UP001620514"/>
    </source>
</evidence>
<reference evidence="1 2" key="1">
    <citation type="submission" date="2024-11" db="EMBL/GenBank/DDBJ databases">
        <title>Using genomics to understand microbial adaptation to soil warming.</title>
        <authorList>
            <person name="Deangelis K.M. PhD."/>
        </authorList>
    </citation>
    <scope>NUCLEOTIDE SEQUENCE [LARGE SCALE GENOMIC DNA]</scope>
    <source>
        <strain evidence="1 2">GAS97</strain>
    </source>
</reference>
<organism evidence="1 2">
    <name type="scientific">Caballeronia udeis</name>
    <dbReference type="NCBI Taxonomy" id="1232866"/>
    <lineage>
        <taxon>Bacteria</taxon>
        <taxon>Pseudomonadati</taxon>
        <taxon>Pseudomonadota</taxon>
        <taxon>Betaproteobacteria</taxon>
        <taxon>Burkholderiales</taxon>
        <taxon>Burkholderiaceae</taxon>
        <taxon>Caballeronia</taxon>
    </lineage>
</organism>